<protein>
    <submittedName>
        <fullName evidence="2">TLDc domain-containing protein</fullName>
    </submittedName>
</protein>
<dbReference type="Proteomes" id="UP000050761">
    <property type="component" value="Unassembled WGS sequence"/>
</dbReference>
<organism evidence="1 2">
    <name type="scientific">Heligmosomoides polygyrus</name>
    <name type="common">Parasitic roundworm</name>
    <dbReference type="NCBI Taxonomy" id="6339"/>
    <lineage>
        <taxon>Eukaryota</taxon>
        <taxon>Metazoa</taxon>
        <taxon>Ecdysozoa</taxon>
        <taxon>Nematoda</taxon>
        <taxon>Chromadorea</taxon>
        <taxon>Rhabditida</taxon>
        <taxon>Rhabditina</taxon>
        <taxon>Rhabditomorpha</taxon>
        <taxon>Strongyloidea</taxon>
        <taxon>Heligmosomidae</taxon>
        <taxon>Heligmosomoides</taxon>
    </lineage>
</organism>
<accession>A0A183F4P7</accession>
<dbReference type="AlphaFoldDB" id="A0A183F4P7"/>
<evidence type="ECO:0000313" key="2">
    <source>
        <dbReference type="WBParaSite" id="HPBE_0000113901-mRNA-1"/>
    </source>
</evidence>
<dbReference type="WBParaSite" id="HPBE_0000113901-mRNA-1">
    <property type="protein sequence ID" value="HPBE_0000113901-mRNA-1"/>
    <property type="gene ID" value="HPBE_0000113901"/>
</dbReference>
<sequence>LRDLVLSVFFDYEYNRTEYSSDIVSPMQMWYLQCCLPVSFFPKNAQRQWNHVCIFYISRANCFGVSTYGQEYICFGPFALQIYYFRHSATRFGGSAQLFEMSPGLKRFSSFSPIYCNFKIRSAAFGISFAERMKIDKEIFQVWGCAPTDALLDQQKLRAWQSKQAEKNKKVPLPGNWDDNPDKTILEMAGFEFSNERK</sequence>
<name>A0A183F4P7_HELPZ</name>
<proteinExistence type="predicted"/>
<evidence type="ECO:0000313" key="1">
    <source>
        <dbReference type="Proteomes" id="UP000050761"/>
    </source>
</evidence>
<keyword evidence="1" id="KW-1185">Reference proteome</keyword>
<reference evidence="2" key="1">
    <citation type="submission" date="2019-09" db="UniProtKB">
        <authorList>
            <consortium name="WormBaseParasite"/>
        </authorList>
    </citation>
    <scope>IDENTIFICATION</scope>
</reference>